<comment type="caution">
    <text evidence="2">The sequence shown here is derived from an EMBL/GenBank/DDBJ whole genome shotgun (WGS) entry which is preliminary data.</text>
</comment>
<organism evidence="2 3">
    <name type="scientific">Coregonus suidteri</name>
    <dbReference type="NCBI Taxonomy" id="861788"/>
    <lineage>
        <taxon>Eukaryota</taxon>
        <taxon>Metazoa</taxon>
        <taxon>Chordata</taxon>
        <taxon>Craniata</taxon>
        <taxon>Vertebrata</taxon>
        <taxon>Euteleostomi</taxon>
        <taxon>Actinopterygii</taxon>
        <taxon>Neopterygii</taxon>
        <taxon>Teleostei</taxon>
        <taxon>Protacanthopterygii</taxon>
        <taxon>Salmoniformes</taxon>
        <taxon>Salmonidae</taxon>
        <taxon>Coregoninae</taxon>
        <taxon>Coregonus</taxon>
    </lineage>
</organism>
<dbReference type="GO" id="GO:0016020">
    <property type="term" value="C:membrane"/>
    <property type="evidence" value="ECO:0007669"/>
    <property type="project" value="InterPro"/>
</dbReference>
<protein>
    <submittedName>
        <fullName evidence="2">Uncharacterized protein</fullName>
    </submittedName>
</protein>
<sequence>MHLAIPSTLMVCFEWWVWEIGGFLAGMLGEVDLAAQHVLLEIGAITYMFPLGVHAAACVRVGNALGAGDTSRALLTCKVALVLSGVLAVFQGIAIGSSRHVL</sequence>
<keyword evidence="3" id="KW-1185">Reference proteome</keyword>
<dbReference type="InterPro" id="IPR002528">
    <property type="entry name" value="MATE_fam"/>
</dbReference>
<dbReference type="AlphaFoldDB" id="A0AAN8R8L3"/>
<comment type="similarity">
    <text evidence="1">Belongs to the multi antimicrobial extrusion (MATE) (TC 2.A.66.1) family.</text>
</comment>
<gene>
    <name evidence="2" type="ORF">J4Q44_G00130620</name>
</gene>
<dbReference type="GO" id="GO:0042910">
    <property type="term" value="F:xenobiotic transmembrane transporter activity"/>
    <property type="evidence" value="ECO:0007669"/>
    <property type="project" value="InterPro"/>
</dbReference>
<name>A0AAN8R8L3_9TELE</name>
<proteinExistence type="inferred from homology"/>
<accession>A0AAN8R8L3</accession>
<evidence type="ECO:0000313" key="3">
    <source>
        <dbReference type="Proteomes" id="UP001356427"/>
    </source>
</evidence>
<dbReference type="GO" id="GO:0015297">
    <property type="term" value="F:antiporter activity"/>
    <property type="evidence" value="ECO:0007669"/>
    <property type="project" value="InterPro"/>
</dbReference>
<evidence type="ECO:0000256" key="1">
    <source>
        <dbReference type="ARBA" id="ARBA00010199"/>
    </source>
</evidence>
<dbReference type="PANTHER" id="PTHR11206">
    <property type="entry name" value="MULTIDRUG RESISTANCE PROTEIN"/>
    <property type="match status" value="1"/>
</dbReference>
<reference evidence="2 3" key="1">
    <citation type="submission" date="2021-04" db="EMBL/GenBank/DDBJ databases">
        <authorList>
            <person name="De Guttry C."/>
            <person name="Zahm M."/>
            <person name="Klopp C."/>
            <person name="Cabau C."/>
            <person name="Louis A."/>
            <person name="Berthelot C."/>
            <person name="Parey E."/>
            <person name="Roest Crollius H."/>
            <person name="Montfort J."/>
            <person name="Robinson-Rechavi M."/>
            <person name="Bucao C."/>
            <person name="Bouchez O."/>
            <person name="Gislard M."/>
            <person name="Lluch J."/>
            <person name="Milhes M."/>
            <person name="Lampietro C."/>
            <person name="Lopez Roques C."/>
            <person name="Donnadieu C."/>
            <person name="Braasch I."/>
            <person name="Desvignes T."/>
            <person name="Postlethwait J."/>
            <person name="Bobe J."/>
            <person name="Wedekind C."/>
            <person name="Guiguen Y."/>
        </authorList>
    </citation>
    <scope>NUCLEOTIDE SEQUENCE [LARGE SCALE GENOMIC DNA]</scope>
    <source>
        <strain evidence="2">Cs_M1</strain>
        <tissue evidence="2">Blood</tissue>
    </source>
</reference>
<dbReference type="EMBL" id="JAGTTL010000010">
    <property type="protein sequence ID" value="KAK6317662.1"/>
    <property type="molecule type" value="Genomic_DNA"/>
</dbReference>
<dbReference type="Pfam" id="PF01554">
    <property type="entry name" value="MatE"/>
    <property type="match status" value="1"/>
</dbReference>
<evidence type="ECO:0000313" key="2">
    <source>
        <dbReference type="EMBL" id="KAK6317662.1"/>
    </source>
</evidence>
<feature type="non-terminal residue" evidence="2">
    <location>
        <position position="102"/>
    </location>
</feature>
<dbReference type="Proteomes" id="UP001356427">
    <property type="component" value="Unassembled WGS sequence"/>
</dbReference>